<accession>A0A8J6PRC7</accession>
<keyword evidence="2" id="KW-1185">Reference proteome</keyword>
<dbReference type="RefSeq" id="WP_188167014.1">
    <property type="nucleotide sequence ID" value="NZ_JACVVX010000021.1"/>
</dbReference>
<evidence type="ECO:0000313" key="1">
    <source>
        <dbReference type="EMBL" id="MBD0417577.1"/>
    </source>
</evidence>
<dbReference type="Proteomes" id="UP000643405">
    <property type="component" value="Unassembled WGS sequence"/>
</dbReference>
<gene>
    <name evidence="1" type="ORF">ICI42_23375</name>
</gene>
<name>A0A8J6PRC7_9HYPH</name>
<proteinExistence type="predicted"/>
<protein>
    <submittedName>
        <fullName evidence="1">Immunity 70 family protein</fullName>
    </submittedName>
</protein>
<dbReference type="AlphaFoldDB" id="A0A8J6PRC7"/>
<dbReference type="Pfam" id="PF15601">
    <property type="entry name" value="Imm70"/>
    <property type="match status" value="1"/>
</dbReference>
<organism evidence="1 2">
    <name type="scientific">Oryzicola mucosus</name>
    <dbReference type="NCBI Taxonomy" id="2767425"/>
    <lineage>
        <taxon>Bacteria</taxon>
        <taxon>Pseudomonadati</taxon>
        <taxon>Pseudomonadota</taxon>
        <taxon>Alphaproteobacteria</taxon>
        <taxon>Hyphomicrobiales</taxon>
        <taxon>Phyllobacteriaceae</taxon>
        <taxon>Oryzicola</taxon>
    </lineage>
</organism>
<dbReference type="InterPro" id="IPR028185">
    <property type="entry name" value="Imm70"/>
</dbReference>
<evidence type="ECO:0000313" key="2">
    <source>
        <dbReference type="Proteomes" id="UP000643405"/>
    </source>
</evidence>
<sequence length="138" mass="15281">MTIGLKIGATIDEIGSSEFLFAFFSTISANLEKKGWGTRFPVLLNELYSGELPSQRAGTALEELRTVRSELSAIPPDRVVWNYEDRTKGPPWGHDISSDITNMSNYFVTSGGRDLFDVLEEALEYQKGRGGVAKIVSF</sequence>
<reference evidence="1" key="1">
    <citation type="submission" date="2020-09" db="EMBL/GenBank/DDBJ databases">
        <title>Genome seq and assembly of Tianweitania sp.</title>
        <authorList>
            <person name="Chhetri G."/>
        </authorList>
    </citation>
    <scope>NUCLEOTIDE SEQUENCE</scope>
    <source>
        <strain evidence="1">Rool2</strain>
    </source>
</reference>
<dbReference type="EMBL" id="JACVVX010000021">
    <property type="protein sequence ID" value="MBD0417577.1"/>
    <property type="molecule type" value="Genomic_DNA"/>
</dbReference>
<comment type="caution">
    <text evidence="1">The sequence shown here is derived from an EMBL/GenBank/DDBJ whole genome shotgun (WGS) entry which is preliminary data.</text>
</comment>